<dbReference type="OrthoDB" id="4126833at2759"/>
<evidence type="ECO:0000313" key="2">
    <source>
        <dbReference type="EMBL" id="EXJ87419.1"/>
    </source>
</evidence>
<reference evidence="2 3" key="1">
    <citation type="submission" date="2013-03" db="EMBL/GenBank/DDBJ databases">
        <title>The Genome Sequence of Capronia epimyces CBS 606.96.</title>
        <authorList>
            <consortium name="The Broad Institute Genomics Platform"/>
            <person name="Cuomo C."/>
            <person name="de Hoog S."/>
            <person name="Gorbushina A."/>
            <person name="Walker B."/>
            <person name="Young S.K."/>
            <person name="Zeng Q."/>
            <person name="Gargeya S."/>
            <person name="Fitzgerald M."/>
            <person name="Haas B."/>
            <person name="Abouelleil A."/>
            <person name="Allen A.W."/>
            <person name="Alvarado L."/>
            <person name="Arachchi H.M."/>
            <person name="Berlin A.M."/>
            <person name="Chapman S.B."/>
            <person name="Gainer-Dewar J."/>
            <person name="Goldberg J."/>
            <person name="Griggs A."/>
            <person name="Gujja S."/>
            <person name="Hansen M."/>
            <person name="Howarth C."/>
            <person name="Imamovic A."/>
            <person name="Ireland A."/>
            <person name="Larimer J."/>
            <person name="McCowan C."/>
            <person name="Murphy C."/>
            <person name="Pearson M."/>
            <person name="Poon T.W."/>
            <person name="Priest M."/>
            <person name="Roberts A."/>
            <person name="Saif S."/>
            <person name="Shea T."/>
            <person name="Sisk P."/>
            <person name="Sykes S."/>
            <person name="Wortman J."/>
            <person name="Nusbaum C."/>
            <person name="Birren B."/>
        </authorList>
    </citation>
    <scope>NUCLEOTIDE SEQUENCE [LARGE SCALE GENOMIC DNA]</scope>
    <source>
        <strain evidence="2 3">CBS 606.96</strain>
    </source>
</reference>
<dbReference type="HOGENOM" id="CLU_1065719_0_0_1"/>
<accession>W9YYQ8</accession>
<dbReference type="EMBL" id="AMGY01000003">
    <property type="protein sequence ID" value="EXJ87419.1"/>
    <property type="molecule type" value="Genomic_DNA"/>
</dbReference>
<dbReference type="InterPro" id="IPR011333">
    <property type="entry name" value="SKP1/BTB/POZ_sf"/>
</dbReference>
<sequence length="237" mass="27314">MAESSSYPSGEISQSPVITVVAIEDGLDEPKSFYIHQSLLRNKSRYFSKALDSCQNATPESHVITTTFADWQFQYFVNWLYYGESRDSSNVVCWEFCGLWGLATELEAPLFQNAIVDWCQGLKFDKCFIHMFYDFDDGNHDRTKLATYIRNKVGYEIVAHGWTRFIETAESLWEDITRTSFLHPGLPLLLRLMAEVDIATELLKTVKLSDPAETKDCSFHTHTDEDKKQCPRYKSSE</sequence>
<dbReference type="InterPro" id="IPR000210">
    <property type="entry name" value="BTB/POZ_dom"/>
</dbReference>
<evidence type="ECO:0000313" key="3">
    <source>
        <dbReference type="Proteomes" id="UP000019478"/>
    </source>
</evidence>
<evidence type="ECO:0000259" key="1">
    <source>
        <dbReference type="PROSITE" id="PS50097"/>
    </source>
</evidence>
<dbReference type="RefSeq" id="XP_007732698.1">
    <property type="nucleotide sequence ID" value="XM_007734508.1"/>
</dbReference>
<name>W9YYQ8_9EURO</name>
<comment type="caution">
    <text evidence="2">The sequence shown here is derived from an EMBL/GenBank/DDBJ whole genome shotgun (WGS) entry which is preliminary data.</text>
</comment>
<dbReference type="GeneID" id="19168498"/>
<keyword evidence="3" id="KW-1185">Reference proteome</keyword>
<organism evidence="2 3">
    <name type="scientific">Capronia epimyces CBS 606.96</name>
    <dbReference type="NCBI Taxonomy" id="1182542"/>
    <lineage>
        <taxon>Eukaryota</taxon>
        <taxon>Fungi</taxon>
        <taxon>Dikarya</taxon>
        <taxon>Ascomycota</taxon>
        <taxon>Pezizomycotina</taxon>
        <taxon>Eurotiomycetes</taxon>
        <taxon>Chaetothyriomycetidae</taxon>
        <taxon>Chaetothyriales</taxon>
        <taxon>Herpotrichiellaceae</taxon>
        <taxon>Capronia</taxon>
    </lineage>
</organism>
<dbReference type="AlphaFoldDB" id="W9YYQ8"/>
<dbReference type="Proteomes" id="UP000019478">
    <property type="component" value="Unassembled WGS sequence"/>
</dbReference>
<protein>
    <recommendedName>
        <fullName evidence="1">BTB domain-containing protein</fullName>
    </recommendedName>
</protein>
<proteinExistence type="predicted"/>
<dbReference type="PROSITE" id="PS50097">
    <property type="entry name" value="BTB"/>
    <property type="match status" value="1"/>
</dbReference>
<gene>
    <name evidence="2" type="ORF">A1O3_04379</name>
</gene>
<feature type="domain" description="BTB" evidence="1">
    <location>
        <begin position="15"/>
        <end position="89"/>
    </location>
</feature>
<dbReference type="Gene3D" id="3.30.710.10">
    <property type="entry name" value="Potassium Channel Kv1.1, Chain A"/>
    <property type="match status" value="1"/>
</dbReference>